<evidence type="ECO:0000256" key="5">
    <source>
        <dbReference type="ARBA" id="ARBA00023136"/>
    </source>
</evidence>
<gene>
    <name evidence="8" type="ORF">UFOPK1392_01459</name>
</gene>
<evidence type="ECO:0000256" key="3">
    <source>
        <dbReference type="ARBA" id="ARBA00022692"/>
    </source>
</evidence>
<dbReference type="PANTHER" id="PTHR11706">
    <property type="entry name" value="SOLUTE CARRIER PROTEIN FAMILY 11 MEMBER"/>
    <property type="match status" value="1"/>
</dbReference>
<dbReference type="GO" id="GO:0005384">
    <property type="term" value="F:manganese ion transmembrane transporter activity"/>
    <property type="evidence" value="ECO:0007669"/>
    <property type="project" value="TreeGrafter"/>
</dbReference>
<feature type="transmembrane region" description="Helical" evidence="7">
    <location>
        <begin position="65"/>
        <end position="83"/>
    </location>
</feature>
<feature type="compositionally biased region" description="Pro residues" evidence="6">
    <location>
        <begin position="1"/>
        <end position="15"/>
    </location>
</feature>
<feature type="transmembrane region" description="Helical" evidence="7">
    <location>
        <begin position="141"/>
        <end position="160"/>
    </location>
</feature>
<dbReference type="InterPro" id="IPR001046">
    <property type="entry name" value="NRAMP_fam"/>
</dbReference>
<feature type="transmembrane region" description="Helical" evidence="7">
    <location>
        <begin position="104"/>
        <end position="129"/>
    </location>
</feature>
<evidence type="ECO:0000256" key="4">
    <source>
        <dbReference type="ARBA" id="ARBA00022989"/>
    </source>
</evidence>
<evidence type="ECO:0000256" key="7">
    <source>
        <dbReference type="SAM" id="Phobius"/>
    </source>
</evidence>
<keyword evidence="4 7" id="KW-1133">Transmembrane helix</keyword>
<feature type="transmembrane region" description="Helical" evidence="7">
    <location>
        <begin position="404"/>
        <end position="431"/>
    </location>
</feature>
<dbReference type="NCBIfam" id="NF037982">
    <property type="entry name" value="Nramp_1"/>
    <property type="match status" value="1"/>
</dbReference>
<keyword evidence="3 7" id="KW-0812">Transmembrane</keyword>
<dbReference type="GO" id="GO:0005886">
    <property type="term" value="C:plasma membrane"/>
    <property type="evidence" value="ECO:0007669"/>
    <property type="project" value="TreeGrafter"/>
</dbReference>
<evidence type="ECO:0000256" key="6">
    <source>
        <dbReference type="SAM" id="MobiDB-lite"/>
    </source>
</evidence>
<evidence type="ECO:0000313" key="8">
    <source>
        <dbReference type="EMBL" id="CAB4323702.1"/>
    </source>
</evidence>
<proteinExistence type="predicted"/>
<accession>A0A6J5YJH3</accession>
<feature type="transmembrane region" description="Helical" evidence="7">
    <location>
        <begin position="206"/>
        <end position="231"/>
    </location>
</feature>
<organism evidence="8">
    <name type="scientific">freshwater metagenome</name>
    <dbReference type="NCBI Taxonomy" id="449393"/>
    <lineage>
        <taxon>unclassified sequences</taxon>
        <taxon>metagenomes</taxon>
        <taxon>ecological metagenomes</taxon>
    </lineage>
</organism>
<reference evidence="8" key="1">
    <citation type="submission" date="2020-05" db="EMBL/GenBank/DDBJ databases">
        <authorList>
            <person name="Chiriac C."/>
            <person name="Salcher M."/>
            <person name="Ghai R."/>
            <person name="Kavagutti S V."/>
        </authorList>
    </citation>
    <scope>NUCLEOTIDE SEQUENCE</scope>
</reference>
<evidence type="ECO:0000256" key="1">
    <source>
        <dbReference type="ARBA" id="ARBA00004141"/>
    </source>
</evidence>
<feature type="transmembrane region" description="Helical" evidence="7">
    <location>
        <begin position="167"/>
        <end position="186"/>
    </location>
</feature>
<feature type="transmembrane region" description="Helical" evidence="7">
    <location>
        <begin position="28"/>
        <end position="45"/>
    </location>
</feature>
<evidence type="ECO:0000256" key="2">
    <source>
        <dbReference type="ARBA" id="ARBA00022448"/>
    </source>
</evidence>
<keyword evidence="2" id="KW-0813">Transport</keyword>
<dbReference type="Pfam" id="PF01566">
    <property type="entry name" value="Nramp"/>
    <property type="match status" value="1"/>
</dbReference>
<dbReference type="EMBL" id="CAEMXZ010000064">
    <property type="protein sequence ID" value="CAB4323702.1"/>
    <property type="molecule type" value="Genomic_DNA"/>
</dbReference>
<comment type="subcellular location">
    <subcellularLocation>
        <location evidence="1">Membrane</location>
        <topology evidence="1">Multi-pass membrane protein</topology>
    </subcellularLocation>
</comment>
<feature type="transmembrane region" description="Helical" evidence="7">
    <location>
        <begin position="337"/>
        <end position="358"/>
    </location>
</feature>
<feature type="region of interest" description="Disordered" evidence="6">
    <location>
        <begin position="1"/>
        <end position="21"/>
    </location>
</feature>
<feature type="transmembrane region" description="Helical" evidence="7">
    <location>
        <begin position="370"/>
        <end position="392"/>
    </location>
</feature>
<feature type="transmembrane region" description="Helical" evidence="7">
    <location>
        <begin position="252"/>
        <end position="275"/>
    </location>
</feature>
<dbReference type="PANTHER" id="PTHR11706:SF33">
    <property type="entry name" value="NATURAL RESISTANCE-ASSOCIATED MACROPHAGE PROTEIN 2"/>
    <property type="match status" value="1"/>
</dbReference>
<protein>
    <submittedName>
        <fullName evidence="8">Unannotated protein</fullName>
    </submittedName>
</protein>
<dbReference type="GO" id="GO:0034755">
    <property type="term" value="P:iron ion transmembrane transport"/>
    <property type="evidence" value="ECO:0007669"/>
    <property type="project" value="TreeGrafter"/>
</dbReference>
<name>A0A6J5YJH3_9ZZZZ</name>
<dbReference type="AlphaFoldDB" id="A0A6J5YJH3"/>
<feature type="transmembrane region" description="Helical" evidence="7">
    <location>
        <begin position="295"/>
        <end position="316"/>
    </location>
</feature>
<keyword evidence="5 7" id="KW-0472">Membrane</keyword>
<dbReference type="GO" id="GO:0015086">
    <property type="term" value="F:cadmium ion transmembrane transporter activity"/>
    <property type="evidence" value="ECO:0007669"/>
    <property type="project" value="TreeGrafter"/>
</dbReference>
<sequence length="432" mass="44935">MPLPVPNPVPTPGDPSKPRAVARRRPRWLLWLMVLGPGLIAANAGNDAGGIATYASAGAEFGYRTLFVMALVTIALVVVQEMSARLGAHTGEGLMSLIREQFPLRLSAFAIVALLIANLGLVVSEFAGIGAAFELFGVSRYISIPLGALVIWAVVVFGNYRYAERVFLVLGLAFITYPIAAVLGKPDWGAVASNTFIPHMLGTKEFLFLVVALIGTTITPYMQLYQAAAVADRGAGPEEYRMVRIDTITGAIFANIISMAIIIATAAAIGGSGPLGSAKEAAQALEPVAGSGAEILFGVGLLGASALAAAVVPLATSYAVAEALGVERSVSRTFREAPLFMGLFTALVVVGAGVALVPGNLIDLLLNMQVLNGIITPIILTFILILANRRGVLGAAVNGPKFRVVAFICVVVIAVLAFVVLVQTVAGWFGIG</sequence>